<reference evidence="3" key="1">
    <citation type="journal article" date="2019" name="Int. J. Syst. Evol. Microbiol.">
        <title>The Global Catalogue of Microorganisms (GCM) 10K type strain sequencing project: providing services to taxonomists for standard genome sequencing and annotation.</title>
        <authorList>
            <consortium name="The Broad Institute Genomics Platform"/>
            <consortium name="The Broad Institute Genome Sequencing Center for Infectious Disease"/>
            <person name="Wu L."/>
            <person name="Ma J."/>
        </authorList>
    </citation>
    <scope>NUCLEOTIDE SEQUENCE [LARGE SCALE GENOMIC DNA]</scope>
    <source>
        <strain evidence="3">CCUG 59778</strain>
    </source>
</reference>
<gene>
    <name evidence="2" type="ORF">ACFPM7_19635</name>
</gene>
<feature type="compositionally biased region" description="Low complexity" evidence="1">
    <location>
        <begin position="260"/>
        <end position="278"/>
    </location>
</feature>
<keyword evidence="3" id="KW-1185">Reference proteome</keyword>
<comment type="caution">
    <text evidence="2">The sequence shown here is derived from an EMBL/GenBank/DDBJ whole genome shotgun (WGS) entry which is preliminary data.</text>
</comment>
<feature type="region of interest" description="Disordered" evidence="1">
    <location>
        <begin position="96"/>
        <end position="115"/>
    </location>
</feature>
<accession>A0ABW0ESN3</accession>
<evidence type="ECO:0000313" key="2">
    <source>
        <dbReference type="EMBL" id="MFC5289270.1"/>
    </source>
</evidence>
<name>A0ABW0ESN3_9PSEU</name>
<proteinExistence type="predicted"/>
<evidence type="ECO:0000256" key="1">
    <source>
        <dbReference type="SAM" id="MobiDB-lite"/>
    </source>
</evidence>
<dbReference type="Proteomes" id="UP001596157">
    <property type="component" value="Unassembled WGS sequence"/>
</dbReference>
<dbReference type="EMBL" id="JBHSKF010000010">
    <property type="protein sequence ID" value="MFC5289270.1"/>
    <property type="molecule type" value="Genomic_DNA"/>
</dbReference>
<dbReference type="RefSeq" id="WP_378249115.1">
    <property type="nucleotide sequence ID" value="NZ_JBHSKF010000010.1"/>
</dbReference>
<organism evidence="2 3">
    <name type="scientific">Actinokineospora guangxiensis</name>
    <dbReference type="NCBI Taxonomy" id="1490288"/>
    <lineage>
        <taxon>Bacteria</taxon>
        <taxon>Bacillati</taxon>
        <taxon>Actinomycetota</taxon>
        <taxon>Actinomycetes</taxon>
        <taxon>Pseudonocardiales</taxon>
        <taxon>Pseudonocardiaceae</taxon>
        <taxon>Actinokineospora</taxon>
    </lineage>
</organism>
<protein>
    <submittedName>
        <fullName evidence="2">Uncharacterized protein</fullName>
    </submittedName>
</protein>
<feature type="region of interest" description="Disordered" evidence="1">
    <location>
        <begin position="260"/>
        <end position="283"/>
    </location>
</feature>
<evidence type="ECO:0000313" key="3">
    <source>
        <dbReference type="Proteomes" id="UP001596157"/>
    </source>
</evidence>
<sequence>MDPEVSALVSAVPAEHPRADELFTAVRAAWEAEQTDLDPFLDRLRQEADHLLGPDDLDLLRAQLDQLGGDPMDHLRRLAEHDPAELAAHHAELHADPHADPYADPHAAGPDLGGRLDWVRPDQADRMAAEWGPGWPEFLPDQLDHRWGADWESHPAEHKAEWLGAVLDELAAEQSAVEQSATDQSTAEQQTGAGRFDWVPAEQADRLQSAWGPDWQQHLGDQLDHRWGADWESHPAEHKATWLPDVVDDLLTPAEAIPAQADSPEQEQQPDQAQEAAAGFSAREIDDAVSAAIADVPGAEDLSEADLAEIRAAVAQALTAEPAPQ</sequence>